<dbReference type="EMBL" id="QSIS01000018">
    <property type="protein sequence ID" value="RHD06284.1"/>
    <property type="molecule type" value="Genomic_DNA"/>
</dbReference>
<sequence length="185" mass="21145">MLIYYRDNNNSFMKKILIITLMVICMIFNITACGVKNNNTSKSPLRQTKDMAENVYDAIKNHDSEQLKEQFCERLQPGKETAVDKIYEYIDGEIETLETDFETDNYADAGGGGEIRGDKLSKTFVFRLVIITDKGVRYKIGAKGDIINTIEPRDQGLQVLRVYKQNEDGTWNYSKGYLQIGSELD</sequence>
<accession>A0A414D7N1</accession>
<feature type="transmembrane region" description="Helical" evidence="1">
    <location>
        <begin position="12"/>
        <end position="32"/>
    </location>
</feature>
<name>A0A414D7N1_9FIRM</name>
<keyword evidence="1" id="KW-0812">Transmembrane</keyword>
<evidence type="ECO:0000313" key="2">
    <source>
        <dbReference type="EMBL" id="RHD06284.1"/>
    </source>
</evidence>
<dbReference type="AlphaFoldDB" id="A0A414D7N1"/>
<protein>
    <submittedName>
        <fullName evidence="2">DUF5104 domain-containing protein</fullName>
    </submittedName>
</protein>
<proteinExistence type="predicted"/>
<organism evidence="2 3">
    <name type="scientific">Lachnospira eligens</name>
    <dbReference type="NCBI Taxonomy" id="39485"/>
    <lineage>
        <taxon>Bacteria</taxon>
        <taxon>Bacillati</taxon>
        <taxon>Bacillota</taxon>
        <taxon>Clostridia</taxon>
        <taxon>Lachnospirales</taxon>
        <taxon>Lachnospiraceae</taxon>
        <taxon>Lachnospira</taxon>
    </lineage>
</organism>
<evidence type="ECO:0000313" key="3">
    <source>
        <dbReference type="Proteomes" id="UP000284794"/>
    </source>
</evidence>
<gene>
    <name evidence="2" type="ORF">DW811_11815</name>
</gene>
<evidence type="ECO:0000256" key="1">
    <source>
        <dbReference type="SAM" id="Phobius"/>
    </source>
</evidence>
<keyword evidence="1" id="KW-0472">Membrane</keyword>
<dbReference type="Proteomes" id="UP000284794">
    <property type="component" value="Unassembled WGS sequence"/>
</dbReference>
<keyword evidence="1" id="KW-1133">Transmembrane helix</keyword>
<comment type="caution">
    <text evidence="2">The sequence shown here is derived from an EMBL/GenBank/DDBJ whole genome shotgun (WGS) entry which is preliminary data.</text>
</comment>
<reference evidence="2 3" key="1">
    <citation type="submission" date="2018-08" db="EMBL/GenBank/DDBJ databases">
        <title>A genome reference for cultivated species of the human gut microbiota.</title>
        <authorList>
            <person name="Zou Y."/>
            <person name="Xue W."/>
            <person name="Luo G."/>
        </authorList>
    </citation>
    <scope>NUCLEOTIDE SEQUENCE [LARGE SCALE GENOMIC DNA]</scope>
    <source>
        <strain evidence="2 3">AM32-2AC</strain>
    </source>
</reference>
<dbReference type="Gene3D" id="3.10.450.50">
    <property type="match status" value="1"/>
</dbReference>